<gene>
    <name evidence="1" type="ORF">ACFOZY_10300</name>
</gene>
<proteinExistence type="predicted"/>
<evidence type="ECO:0000313" key="2">
    <source>
        <dbReference type="Proteomes" id="UP001595817"/>
    </source>
</evidence>
<keyword evidence="2" id="KW-1185">Reference proteome</keyword>
<accession>A0ABV8X5W9</accession>
<reference evidence="2" key="1">
    <citation type="journal article" date="2019" name="Int. J. Syst. Evol. Microbiol.">
        <title>The Global Catalogue of Microorganisms (GCM) 10K type strain sequencing project: providing services to taxonomists for standard genome sequencing and annotation.</title>
        <authorList>
            <consortium name="The Broad Institute Genomics Platform"/>
            <consortium name="The Broad Institute Genome Sequencing Center for Infectious Disease"/>
            <person name="Wu L."/>
            <person name="Ma J."/>
        </authorList>
    </citation>
    <scope>NUCLEOTIDE SEQUENCE [LARGE SCALE GENOMIC DNA]</scope>
    <source>
        <strain evidence="2">CCUG 59778</strain>
    </source>
</reference>
<name>A0ABV8X5W9_9LACT</name>
<dbReference type="Proteomes" id="UP001595817">
    <property type="component" value="Unassembled WGS sequence"/>
</dbReference>
<sequence length="417" mass="47226">MPTNVTAAEKTKLQLTLYQGGFAHISETRFIPPLTEDLIVHYHDIPKLIEADSTIVIGLDISEQSFAFIPDKQALLNRIEGREIMVYTPETGEERVFILLNANGGLIVGDTEGKVIVDPKGEVQLSNSIGLPFSPTLIWQVERQTSPTLQLTYLTGGFSWEADYVVMIKGNQFAMRSWATIRNDSGMDVMNTELRLMAGTVNRAVSLRTMEFSAAKLPTEQSFADFHLYTYPMRVSILDQQQKHFQLISTDHSGFETIYEVREGQRHPSITIVFKNTEKNGLGIPLPAGQVKVYKEENGVSAFIGEDSIGHTAVNETVKLTTGEAFDITVYSGDVDRYVRDGFEYEVMLYEIRNQKDEAVEILIRHIPDKVLWTVEESSHPWERKGNEIQIRLTIPANTNQDVKFTIKYDRSVENRR</sequence>
<dbReference type="PANTHER" id="PTHR38075:SF1">
    <property type="entry name" value="DUF4139 DOMAIN-CONTAINING PROTEIN"/>
    <property type="match status" value="1"/>
</dbReference>
<dbReference type="PANTHER" id="PTHR38075">
    <property type="entry name" value="DUF4139 DOMAIN-CONTAINING PROTEIN"/>
    <property type="match status" value="1"/>
</dbReference>
<dbReference type="RefSeq" id="WP_378155065.1">
    <property type="nucleotide sequence ID" value="NZ_JBHSEC010000019.1"/>
</dbReference>
<organism evidence="1 2">
    <name type="scientific">Chungangia koreensis</name>
    <dbReference type="NCBI Taxonomy" id="752657"/>
    <lineage>
        <taxon>Bacteria</taxon>
        <taxon>Bacillati</taxon>
        <taxon>Bacillota</taxon>
        <taxon>Bacilli</taxon>
        <taxon>Lactobacillales</taxon>
        <taxon>Chungangia</taxon>
    </lineage>
</organism>
<comment type="caution">
    <text evidence="1">The sequence shown here is derived from an EMBL/GenBank/DDBJ whole genome shotgun (WGS) entry which is preliminary data.</text>
</comment>
<protein>
    <submittedName>
        <fullName evidence="1">DUF4139 domain-containing protein</fullName>
    </submittedName>
</protein>
<evidence type="ECO:0000313" key="1">
    <source>
        <dbReference type="EMBL" id="MFC4410805.1"/>
    </source>
</evidence>
<dbReference type="EMBL" id="JBHSEC010000019">
    <property type="protein sequence ID" value="MFC4410805.1"/>
    <property type="molecule type" value="Genomic_DNA"/>
</dbReference>